<protein>
    <recommendedName>
        <fullName evidence="4">Homeobox domain-containing protein</fullName>
    </recommendedName>
</protein>
<keyword evidence="6" id="KW-1185">Reference proteome</keyword>
<reference evidence="5" key="1">
    <citation type="submission" date="2022-02" db="EMBL/GenBank/DDBJ databases">
        <authorList>
            <person name="King R."/>
        </authorList>
    </citation>
    <scope>NUCLEOTIDE SEQUENCE</scope>
</reference>
<organism evidence="5 6">
    <name type="scientific">Aphis gossypii</name>
    <name type="common">Cotton aphid</name>
    <dbReference type="NCBI Taxonomy" id="80765"/>
    <lineage>
        <taxon>Eukaryota</taxon>
        <taxon>Metazoa</taxon>
        <taxon>Ecdysozoa</taxon>
        <taxon>Arthropoda</taxon>
        <taxon>Hexapoda</taxon>
        <taxon>Insecta</taxon>
        <taxon>Pterygota</taxon>
        <taxon>Neoptera</taxon>
        <taxon>Paraneoptera</taxon>
        <taxon>Hemiptera</taxon>
        <taxon>Sternorrhyncha</taxon>
        <taxon>Aphidomorpha</taxon>
        <taxon>Aphidoidea</taxon>
        <taxon>Aphididae</taxon>
        <taxon>Aphidini</taxon>
        <taxon>Aphis</taxon>
        <taxon>Aphis</taxon>
    </lineage>
</organism>
<evidence type="ECO:0000313" key="6">
    <source>
        <dbReference type="Proteomes" id="UP001154329"/>
    </source>
</evidence>
<sequence>MAKELKFISVEIGRDFFLLQMPKKNYQQPPSTIETNTLRSYRDERKPPNYTKEQLKQLEELYIINPRLTNRVLLNLTRKLCIHEDNIRLWYRKRRARDNSEWNDYDDTISFCSDDCEACMNLRSNLDVKN</sequence>
<keyword evidence="2 3" id="KW-0371">Homeobox</keyword>
<keyword evidence="2 3" id="KW-0238">DNA-binding</keyword>
<feature type="DNA-binding region" description="Homeobox" evidence="2">
    <location>
        <begin position="43"/>
        <end position="102"/>
    </location>
</feature>
<dbReference type="Gene3D" id="1.10.10.60">
    <property type="entry name" value="Homeodomain-like"/>
    <property type="match status" value="1"/>
</dbReference>
<dbReference type="OrthoDB" id="10489516at2759"/>
<accession>A0A9P0IXM2</accession>
<evidence type="ECO:0000256" key="2">
    <source>
        <dbReference type="PROSITE-ProRule" id="PRU00108"/>
    </source>
</evidence>
<evidence type="ECO:0000256" key="1">
    <source>
        <dbReference type="ARBA" id="ARBA00004123"/>
    </source>
</evidence>
<dbReference type="EMBL" id="OU899035">
    <property type="protein sequence ID" value="CAH1723191.1"/>
    <property type="molecule type" value="Genomic_DNA"/>
</dbReference>
<dbReference type="SMART" id="SM00389">
    <property type="entry name" value="HOX"/>
    <property type="match status" value="1"/>
</dbReference>
<dbReference type="GO" id="GO:0005634">
    <property type="term" value="C:nucleus"/>
    <property type="evidence" value="ECO:0007669"/>
    <property type="project" value="UniProtKB-SubCell"/>
</dbReference>
<dbReference type="InterPro" id="IPR001356">
    <property type="entry name" value="HD"/>
</dbReference>
<dbReference type="Pfam" id="PF00046">
    <property type="entry name" value="Homeodomain"/>
    <property type="match status" value="1"/>
</dbReference>
<reference evidence="5" key="2">
    <citation type="submission" date="2022-10" db="EMBL/GenBank/DDBJ databases">
        <authorList>
            <consortium name="ENA_rothamsted_submissions"/>
            <consortium name="culmorum"/>
            <person name="King R."/>
        </authorList>
    </citation>
    <scope>NUCLEOTIDE SEQUENCE</scope>
</reference>
<name>A0A9P0IXM2_APHGO</name>
<dbReference type="AlphaFoldDB" id="A0A9P0IXM2"/>
<dbReference type="SUPFAM" id="SSF46689">
    <property type="entry name" value="Homeodomain-like"/>
    <property type="match status" value="1"/>
</dbReference>
<dbReference type="CDD" id="cd00086">
    <property type="entry name" value="homeodomain"/>
    <property type="match status" value="1"/>
</dbReference>
<keyword evidence="2 3" id="KW-0539">Nucleus</keyword>
<dbReference type="Proteomes" id="UP001154329">
    <property type="component" value="Chromosome 2"/>
</dbReference>
<feature type="domain" description="Homeobox" evidence="4">
    <location>
        <begin position="41"/>
        <end position="101"/>
    </location>
</feature>
<evidence type="ECO:0000259" key="4">
    <source>
        <dbReference type="PROSITE" id="PS50071"/>
    </source>
</evidence>
<evidence type="ECO:0000313" key="5">
    <source>
        <dbReference type="EMBL" id="CAH1723191.1"/>
    </source>
</evidence>
<evidence type="ECO:0000256" key="3">
    <source>
        <dbReference type="RuleBase" id="RU000682"/>
    </source>
</evidence>
<dbReference type="PROSITE" id="PS50071">
    <property type="entry name" value="HOMEOBOX_2"/>
    <property type="match status" value="1"/>
</dbReference>
<gene>
    <name evidence="5" type="ORF">APHIGO_LOCUS5067</name>
</gene>
<proteinExistence type="predicted"/>
<dbReference type="InterPro" id="IPR009057">
    <property type="entry name" value="Homeodomain-like_sf"/>
</dbReference>
<dbReference type="GO" id="GO:0003677">
    <property type="term" value="F:DNA binding"/>
    <property type="evidence" value="ECO:0007669"/>
    <property type="project" value="UniProtKB-UniRule"/>
</dbReference>
<comment type="subcellular location">
    <subcellularLocation>
        <location evidence="1 2 3">Nucleus</location>
    </subcellularLocation>
</comment>